<dbReference type="InterPro" id="IPR024131">
    <property type="entry name" value="UPF0489"/>
</dbReference>
<gene>
    <name evidence="3" type="primary">LOC105432201</name>
</gene>
<organism evidence="2 3">
    <name type="scientific">Pogonomyrmex barbatus</name>
    <name type="common">red harvester ant</name>
    <dbReference type="NCBI Taxonomy" id="144034"/>
    <lineage>
        <taxon>Eukaryota</taxon>
        <taxon>Metazoa</taxon>
        <taxon>Ecdysozoa</taxon>
        <taxon>Arthropoda</taxon>
        <taxon>Hexapoda</taxon>
        <taxon>Insecta</taxon>
        <taxon>Pterygota</taxon>
        <taxon>Neoptera</taxon>
        <taxon>Endopterygota</taxon>
        <taxon>Hymenoptera</taxon>
        <taxon>Apocrita</taxon>
        <taxon>Aculeata</taxon>
        <taxon>Formicoidea</taxon>
        <taxon>Formicidae</taxon>
        <taxon>Myrmicinae</taxon>
        <taxon>Pogonomyrmex</taxon>
    </lineage>
</organism>
<dbReference type="Pfam" id="PF12640">
    <property type="entry name" value="UPF0489"/>
    <property type="match status" value="1"/>
</dbReference>
<evidence type="ECO:0000313" key="2">
    <source>
        <dbReference type="Proteomes" id="UP000504615"/>
    </source>
</evidence>
<sequence>MSYTCKRFKRTPIHVVEGHDEALPVIYRCLGSKHLPFEGNTLVHLDSHPDMLIPMDMSADTVWDKNNLFTTISIENWIMPAVYAGHLKNLIWVKPPWANQITDSVLTFLIGKHKESGLIRIEKSREQTGRKEKKAIKVAKEKSTCYGDICCETQRDSAIRQDLSYVSQIIVWEYMSMQHE</sequence>
<protein>
    <submittedName>
        <fullName evidence="3">UPF0489 protein C5orf22 homolog isoform X1</fullName>
    </submittedName>
</protein>
<dbReference type="CTD" id="40083"/>
<accession>A0A6I9WPV0</accession>
<comment type="similarity">
    <text evidence="1">Belongs to the UPF0489 family.</text>
</comment>
<proteinExistence type="inferred from homology"/>
<dbReference type="KEGG" id="pbar:105432201"/>
<dbReference type="RefSeq" id="XP_011645191.1">
    <property type="nucleotide sequence ID" value="XM_011646889.1"/>
</dbReference>
<reference evidence="3" key="1">
    <citation type="submission" date="2025-08" db="UniProtKB">
        <authorList>
            <consortium name="RefSeq"/>
        </authorList>
    </citation>
    <scope>IDENTIFICATION</scope>
</reference>
<dbReference type="PANTHER" id="PTHR13225:SF3">
    <property type="entry name" value="UPF0489 PROTEIN C5ORF22"/>
    <property type="match status" value="1"/>
</dbReference>
<name>A0A6I9WPV0_9HYME</name>
<dbReference type="OrthoDB" id="418142at2759"/>
<dbReference type="GeneID" id="105432201"/>
<dbReference type="AlphaFoldDB" id="A0A6I9WPV0"/>
<keyword evidence="2" id="KW-1185">Reference proteome</keyword>
<dbReference type="PANTHER" id="PTHR13225">
    <property type="entry name" value="MISEXPRESSION SUPPRESSOR OF RAS 6"/>
    <property type="match status" value="1"/>
</dbReference>
<evidence type="ECO:0000256" key="1">
    <source>
        <dbReference type="ARBA" id="ARBA00007099"/>
    </source>
</evidence>
<evidence type="ECO:0000313" key="3">
    <source>
        <dbReference type="RefSeq" id="XP_011645191.1"/>
    </source>
</evidence>
<dbReference type="Proteomes" id="UP000504615">
    <property type="component" value="Unplaced"/>
</dbReference>